<dbReference type="PROSITE" id="PS50126">
    <property type="entry name" value="S1"/>
    <property type="match status" value="1"/>
</dbReference>
<evidence type="ECO:0000313" key="2">
    <source>
        <dbReference type="EMBL" id="UYP48184.1"/>
    </source>
</evidence>
<dbReference type="GO" id="GO:0004654">
    <property type="term" value="F:polyribonucleotide nucleotidyltransferase activity"/>
    <property type="evidence" value="ECO:0007669"/>
    <property type="project" value="UniProtKB-EC"/>
</dbReference>
<dbReference type="InterPro" id="IPR037027">
    <property type="entry name" value="YqgF/RNaseH-like_dom_sf"/>
</dbReference>
<gene>
    <name evidence="2" type="ORF">NEF87_004469</name>
</gene>
<dbReference type="InterPro" id="IPR055179">
    <property type="entry name" value="Tex-like_central_region"/>
</dbReference>
<dbReference type="InterPro" id="IPR006641">
    <property type="entry name" value="YqgF/RNaseH-like_dom"/>
</dbReference>
<dbReference type="SUPFAM" id="SSF50249">
    <property type="entry name" value="Nucleic acid-binding proteins"/>
    <property type="match status" value="1"/>
</dbReference>
<dbReference type="Gene3D" id="1.10.150.310">
    <property type="entry name" value="Tex RuvX-like domain-like"/>
    <property type="match status" value="1"/>
</dbReference>
<dbReference type="Pfam" id="PF17674">
    <property type="entry name" value="HHH_9"/>
    <property type="match status" value="1"/>
</dbReference>
<dbReference type="Pfam" id="PF22706">
    <property type="entry name" value="Tex_central_region"/>
    <property type="match status" value="1"/>
</dbReference>
<dbReference type="SMART" id="SM00316">
    <property type="entry name" value="S1"/>
    <property type="match status" value="1"/>
</dbReference>
<dbReference type="InterPro" id="IPR012340">
    <property type="entry name" value="NA-bd_OB-fold"/>
</dbReference>
<dbReference type="CDD" id="cd05685">
    <property type="entry name" value="S1_Tex"/>
    <property type="match status" value="1"/>
</dbReference>
<accession>A0ABY6I036</accession>
<evidence type="ECO:0000259" key="1">
    <source>
        <dbReference type="PROSITE" id="PS50126"/>
    </source>
</evidence>
<dbReference type="PANTHER" id="PTHR10724">
    <property type="entry name" value="30S RIBOSOMAL PROTEIN S1"/>
    <property type="match status" value="1"/>
</dbReference>
<name>A0ABY6I036_9ARCH</name>
<keyword evidence="2" id="KW-0808">Transferase</keyword>
<dbReference type="Gene3D" id="1.10.10.650">
    <property type="entry name" value="RuvA domain 2-like"/>
    <property type="match status" value="1"/>
</dbReference>
<dbReference type="InterPro" id="IPR018974">
    <property type="entry name" value="Tex-like_N"/>
</dbReference>
<dbReference type="InterPro" id="IPR032639">
    <property type="entry name" value="Tex_YqgF"/>
</dbReference>
<sequence>MGETSTQSIAIPQEIDTAKIQKQIAANLSISLQSIQKSIELLLDGNTVPFIARYRKEATGALDEIKLRSIQKEYNLSVGIEERKISVLNLINKQNKLTLPLRDKILEASTPQEVEDLYLPFKIKHKTLGAKAREKGLEPLAILIKEGVSTGTIDSICLPFMNKEKGITSSKEALSGAVDIVAEEIGNHPEYRQFTREIVFKRAIVKTEVDELVLKNEKKINSASGKAIDPRTFEDYFDFSLEAIQLQNHQILAINRAEDLEVLDVSFETPEAEIVHELKKQILHNHSPETHVLYDYYIKAIEAGFKRYIIRAIKRELWKSLCNTAEAHAITVFATNLKNLLMTPPIKEKAIIGLDPGYRTGCKVAVIDQNGNYLADSVIYPHPPKNQLAEAKKIVLNLAKKYHAYTFAVGNGTASRETEQMMADLISEHRSKNLPLEFAIVSEAGASIYSASEVAIEEFPDLDLTVRGAISIARRLQDPLAELIKIDPKSIGVGMYQHDVNQAELKTELDAVIEDCVNGVGVDLNTASSKLLEHVSGLNKRVSKEIVKYRSENGNFYSRNQLYEIKGLGPKAFEQCAGFLKIMEATNPLDRTFVHPESYELTEKILAELEIPIDFLTDPQKIELVQEKLLSIRPKSFAKKMDVDPNRIRYLAEQLRKPNLDPREKLDPVILRQDVLSIEDLKEGMILKGTVRNVLDFGAFVDIGVKYNGLVHKSQIANQFVKSPYDFLAVGDVKDFMIIGIDLSRNRIQLSIKQVLSKKSKGS</sequence>
<dbReference type="InterPro" id="IPR023323">
    <property type="entry name" value="Tex-like_dom_sf"/>
</dbReference>
<dbReference type="Gene3D" id="3.30.420.140">
    <property type="entry name" value="YqgF/RNase H-like domain"/>
    <property type="match status" value="1"/>
</dbReference>
<dbReference type="Pfam" id="PF16921">
    <property type="entry name" value="Tex_YqgF"/>
    <property type="match status" value="1"/>
</dbReference>
<dbReference type="InterPro" id="IPR010994">
    <property type="entry name" value="RuvA_2-like"/>
</dbReference>
<dbReference type="InterPro" id="IPR003029">
    <property type="entry name" value="S1_domain"/>
</dbReference>
<proteinExistence type="predicted"/>
<dbReference type="EMBL" id="CP104013">
    <property type="protein sequence ID" value="UYP48184.1"/>
    <property type="molecule type" value="Genomic_DNA"/>
</dbReference>
<reference evidence="2" key="1">
    <citation type="submission" date="2022-09" db="EMBL/GenBank/DDBJ databases">
        <title>Actin cytoskeleton and complex cell architecture in an #Asgard archaeon.</title>
        <authorList>
            <person name="Ponce Toledo R.I."/>
            <person name="Schleper C."/>
            <person name="Rodrigues Oliveira T."/>
            <person name="Wollweber F."/>
            <person name="Xu J."/>
            <person name="Rittmann S."/>
            <person name="Klingl A."/>
            <person name="Pilhofer M."/>
        </authorList>
    </citation>
    <scope>NUCLEOTIDE SEQUENCE</scope>
    <source>
        <strain evidence="2">B-35</strain>
    </source>
</reference>
<dbReference type="Gene3D" id="2.40.50.140">
    <property type="entry name" value="Nucleic acid-binding proteins"/>
    <property type="match status" value="1"/>
</dbReference>
<dbReference type="Pfam" id="PF09371">
    <property type="entry name" value="Tex_N"/>
    <property type="match status" value="1"/>
</dbReference>
<dbReference type="SUPFAM" id="SSF47781">
    <property type="entry name" value="RuvA domain 2-like"/>
    <property type="match status" value="2"/>
</dbReference>
<dbReference type="Proteomes" id="UP001208689">
    <property type="component" value="Chromosome"/>
</dbReference>
<dbReference type="InterPro" id="IPR050437">
    <property type="entry name" value="Ribos_protein_bS1-like"/>
</dbReference>
<organism evidence="2 3">
    <name type="scientific">Candidatus Lokiarchaeum ossiferum</name>
    <dbReference type="NCBI Taxonomy" id="2951803"/>
    <lineage>
        <taxon>Archaea</taxon>
        <taxon>Promethearchaeati</taxon>
        <taxon>Promethearchaeota</taxon>
        <taxon>Promethearchaeia</taxon>
        <taxon>Promethearchaeales</taxon>
        <taxon>Promethearchaeaceae</taxon>
        <taxon>Candidatus Lokiarchaeum</taxon>
    </lineage>
</organism>
<dbReference type="InterPro" id="IPR012337">
    <property type="entry name" value="RNaseH-like_sf"/>
</dbReference>
<protein>
    <submittedName>
        <fullName evidence="2">Polyribonucleotide nucleotidyltransferase</fullName>
        <ecNumber evidence="2">2.7.7.8</ecNumber>
    </submittedName>
</protein>
<dbReference type="InterPro" id="IPR023319">
    <property type="entry name" value="Tex-like_HTH_dom_sf"/>
</dbReference>
<dbReference type="InterPro" id="IPR041692">
    <property type="entry name" value="HHH_9"/>
</dbReference>
<feature type="domain" description="S1 motif" evidence="1">
    <location>
        <begin position="684"/>
        <end position="753"/>
    </location>
</feature>
<dbReference type="InterPro" id="IPR044146">
    <property type="entry name" value="S1_Tex"/>
</dbReference>
<keyword evidence="3" id="KW-1185">Reference proteome</keyword>
<dbReference type="SUPFAM" id="SSF158832">
    <property type="entry name" value="Tex N-terminal region-like"/>
    <property type="match status" value="1"/>
</dbReference>
<dbReference type="EC" id="2.7.7.8" evidence="2"/>
<keyword evidence="2" id="KW-0548">Nucleotidyltransferase</keyword>
<evidence type="ECO:0000313" key="3">
    <source>
        <dbReference type="Proteomes" id="UP001208689"/>
    </source>
</evidence>
<dbReference type="Pfam" id="PF00575">
    <property type="entry name" value="S1"/>
    <property type="match status" value="1"/>
</dbReference>
<dbReference type="SUPFAM" id="SSF53098">
    <property type="entry name" value="Ribonuclease H-like"/>
    <property type="match status" value="1"/>
</dbReference>
<dbReference type="PANTHER" id="PTHR10724:SF10">
    <property type="entry name" value="S1 RNA-BINDING DOMAIN-CONTAINING PROTEIN 1"/>
    <property type="match status" value="1"/>
</dbReference>
<dbReference type="Pfam" id="PF12836">
    <property type="entry name" value="HHH_3"/>
    <property type="match status" value="1"/>
</dbReference>
<dbReference type="Gene3D" id="1.10.3500.10">
    <property type="entry name" value="Tex N-terminal region-like"/>
    <property type="match status" value="1"/>
</dbReference>
<dbReference type="SMART" id="SM00732">
    <property type="entry name" value="YqgFc"/>
    <property type="match status" value="1"/>
</dbReference>